<dbReference type="Pfam" id="PF22691">
    <property type="entry name" value="Thiolase_C_1"/>
    <property type="match status" value="1"/>
</dbReference>
<dbReference type="SUPFAM" id="SSF53901">
    <property type="entry name" value="Thiolase-like"/>
    <property type="match status" value="1"/>
</dbReference>
<dbReference type="PIRSF" id="PIRSF000429">
    <property type="entry name" value="Ac-CoA_Ac_transf"/>
    <property type="match status" value="1"/>
</dbReference>
<sequence>MRKVAIVSAGMTKFGKHDGKSLLDLMSEAALEALSIYDSLDIDMLVGATMAPELYENSVGPINKLAGLLGLEGKTVLRVENTSGSGGAGIFVGYLAVASGYADKVLVVGGEKMTSKSTEENAYIISGLLHDCERNLGVTLPSYAALLANWYFRKYNPPKDSLAHVAIKNHYHGSLNPKAHIQKRITLEEYFQSKIVAEPLRVMDYTPISDGAASVLLMPLDEAYSYTDKPVVISAVVGKTDSFIVHERDELDRMNGVAISVEKALSQAGLRREDIDLIELHDMATILEIVELENMGFFKRGEGWRGAMEKITWLDGELPVNTSGGLKSKGHPIGATGVAQAYEVFLQMRREAEERQAKKNVSRALSMSMGGFGQNAYTIIYEAGW</sequence>
<name>A0A7C1I4Z6_9CREN</name>
<dbReference type="GO" id="GO:0016747">
    <property type="term" value="F:acyltransferase activity, transferring groups other than amino-acyl groups"/>
    <property type="evidence" value="ECO:0007669"/>
    <property type="project" value="InterPro"/>
</dbReference>
<dbReference type="EMBL" id="DSDY01000189">
    <property type="protein sequence ID" value="HDS11225.1"/>
    <property type="molecule type" value="Genomic_DNA"/>
</dbReference>
<dbReference type="CDD" id="cd00829">
    <property type="entry name" value="SCP-x_thiolase"/>
    <property type="match status" value="1"/>
</dbReference>
<dbReference type="PANTHER" id="PTHR42870">
    <property type="entry name" value="ACETYL-COA C-ACETYLTRANSFERASE"/>
    <property type="match status" value="1"/>
</dbReference>
<keyword evidence="1" id="KW-0414">Isoprene biosynthesis</keyword>
<dbReference type="InterPro" id="IPR020616">
    <property type="entry name" value="Thiolase_N"/>
</dbReference>
<evidence type="ECO:0000313" key="4">
    <source>
        <dbReference type="EMBL" id="HDS11225.1"/>
    </source>
</evidence>
<comment type="caution">
    <text evidence="4">The sequence shown here is derived from an EMBL/GenBank/DDBJ whole genome shotgun (WGS) entry which is preliminary data.</text>
</comment>
<dbReference type="InterPro" id="IPR055140">
    <property type="entry name" value="Thiolase_C_2"/>
</dbReference>
<dbReference type="Pfam" id="PF00108">
    <property type="entry name" value="Thiolase_N"/>
    <property type="match status" value="1"/>
</dbReference>
<proteinExistence type="predicted"/>
<evidence type="ECO:0000259" key="2">
    <source>
        <dbReference type="Pfam" id="PF00108"/>
    </source>
</evidence>
<dbReference type="AlphaFoldDB" id="A0A7C1I4Z6"/>
<feature type="domain" description="Thiolase N-terminal" evidence="2">
    <location>
        <begin position="4"/>
        <end position="219"/>
    </location>
</feature>
<reference evidence="4" key="1">
    <citation type="journal article" date="2020" name="mSystems">
        <title>Genome- and Community-Level Interaction Insights into Carbon Utilization and Element Cycling Functions of Hydrothermarchaeota in Hydrothermal Sediment.</title>
        <authorList>
            <person name="Zhou Z."/>
            <person name="Liu Y."/>
            <person name="Xu W."/>
            <person name="Pan J."/>
            <person name="Luo Z.H."/>
            <person name="Li M."/>
        </authorList>
    </citation>
    <scope>NUCLEOTIDE SEQUENCE [LARGE SCALE GENOMIC DNA]</scope>
    <source>
        <strain evidence="4">SpSt-123</strain>
    </source>
</reference>
<evidence type="ECO:0000256" key="1">
    <source>
        <dbReference type="ARBA" id="ARBA00023229"/>
    </source>
</evidence>
<dbReference type="Gene3D" id="3.40.47.10">
    <property type="match status" value="1"/>
</dbReference>
<dbReference type="PANTHER" id="PTHR42870:SF1">
    <property type="entry name" value="NON-SPECIFIC LIPID-TRANSFER PROTEIN-LIKE 2"/>
    <property type="match status" value="1"/>
</dbReference>
<evidence type="ECO:0000259" key="3">
    <source>
        <dbReference type="Pfam" id="PF22691"/>
    </source>
</evidence>
<feature type="domain" description="Thiolase C-terminal" evidence="3">
    <location>
        <begin position="242"/>
        <end position="382"/>
    </location>
</feature>
<dbReference type="GO" id="GO:0008299">
    <property type="term" value="P:isoprenoid biosynthetic process"/>
    <property type="evidence" value="ECO:0007669"/>
    <property type="project" value="UniProtKB-KW"/>
</dbReference>
<accession>A0A7C1I4Z6</accession>
<organism evidence="4">
    <name type="scientific">Fervidicoccus fontis</name>
    <dbReference type="NCBI Taxonomy" id="683846"/>
    <lineage>
        <taxon>Archaea</taxon>
        <taxon>Thermoproteota</taxon>
        <taxon>Thermoprotei</taxon>
        <taxon>Fervidicoccales</taxon>
        <taxon>Fervidicoccaceae</taxon>
        <taxon>Fervidicoccus</taxon>
    </lineage>
</organism>
<gene>
    <name evidence="4" type="ORF">ENO04_06430</name>
</gene>
<dbReference type="InterPro" id="IPR016039">
    <property type="entry name" value="Thiolase-like"/>
</dbReference>
<protein>
    <submittedName>
        <fullName evidence="4">Thiolase family protein</fullName>
    </submittedName>
</protein>
<dbReference type="InterPro" id="IPR002155">
    <property type="entry name" value="Thiolase"/>
</dbReference>